<proteinExistence type="predicted"/>
<dbReference type="InterPro" id="IPR014960">
    <property type="entry name" value="DUF1828"/>
</dbReference>
<dbReference type="Pfam" id="PF08862">
    <property type="entry name" value="DUF1829"/>
    <property type="match status" value="1"/>
</dbReference>
<accession>A0A0P9CC77</accession>
<organism evidence="3 4">
    <name type="scientific">Alicyclobacillus ferrooxydans</name>
    <dbReference type="NCBI Taxonomy" id="471514"/>
    <lineage>
        <taxon>Bacteria</taxon>
        <taxon>Bacillati</taxon>
        <taxon>Bacillota</taxon>
        <taxon>Bacilli</taxon>
        <taxon>Bacillales</taxon>
        <taxon>Alicyclobacillaceae</taxon>
        <taxon>Alicyclobacillus</taxon>
    </lineage>
</organism>
<protein>
    <recommendedName>
        <fullName evidence="5">DUF1828 domain-containing protein</fullName>
    </recommendedName>
</protein>
<sequence length="255" mass="29528">MTTKDDLQRVYFEWLKERTKFVDLKNAVEITTPLIDRHNDFLQIYAIKNGNSLRLTDNGYILSDLEMSGIDVKSSPRRREMLTVILNRHGVSLTVDDELCIDATFETFPQHKHMLLQAMLAINDMFMTSRSNVVGLFLEDVENYFVEKEVIYVQNVNFTGKSGLSHSYDFVLPKTKSKPERVVQTFNNPSRQNAEVLLFSWNDTRSTRKSDSVLYAILNDADRKVNADVISALKQYEVETILWSQRDKHLHNLTA</sequence>
<reference evidence="3 4" key="1">
    <citation type="submission" date="2015-09" db="EMBL/GenBank/DDBJ databases">
        <title>Draft genome sequence of Alicyclobacillus ferrooxydans DSM 22381.</title>
        <authorList>
            <person name="Hemp J."/>
        </authorList>
    </citation>
    <scope>NUCLEOTIDE SEQUENCE [LARGE SCALE GENOMIC DNA]</scope>
    <source>
        <strain evidence="3 4">TC-34</strain>
    </source>
</reference>
<dbReference type="RefSeq" id="WP_054969778.1">
    <property type="nucleotide sequence ID" value="NZ_LJCO01000056.1"/>
</dbReference>
<dbReference type="InterPro" id="IPR014961">
    <property type="entry name" value="DUF1829"/>
</dbReference>
<dbReference type="Pfam" id="PF08861">
    <property type="entry name" value="DUF1828"/>
    <property type="match status" value="1"/>
</dbReference>
<dbReference type="PATRIC" id="fig|471514.4.peg.3477"/>
<comment type="caution">
    <text evidence="3">The sequence shown here is derived from an EMBL/GenBank/DDBJ whole genome shotgun (WGS) entry which is preliminary data.</text>
</comment>
<evidence type="ECO:0008006" key="5">
    <source>
        <dbReference type="Google" id="ProtNLM"/>
    </source>
</evidence>
<evidence type="ECO:0000259" key="1">
    <source>
        <dbReference type="Pfam" id="PF08861"/>
    </source>
</evidence>
<dbReference type="OrthoDB" id="1321863at2"/>
<feature type="domain" description="DUF1828" evidence="1">
    <location>
        <begin position="32"/>
        <end position="122"/>
    </location>
</feature>
<evidence type="ECO:0000259" key="2">
    <source>
        <dbReference type="Pfam" id="PF08862"/>
    </source>
</evidence>
<dbReference type="STRING" id="471514.AN477_13935"/>
<dbReference type="EMBL" id="LJCO01000056">
    <property type="protein sequence ID" value="KPV43183.1"/>
    <property type="molecule type" value="Genomic_DNA"/>
</dbReference>
<name>A0A0P9CC77_9BACL</name>
<dbReference type="AlphaFoldDB" id="A0A0P9CC77"/>
<evidence type="ECO:0000313" key="4">
    <source>
        <dbReference type="Proteomes" id="UP000050482"/>
    </source>
</evidence>
<gene>
    <name evidence="3" type="ORF">AN477_13935</name>
</gene>
<feature type="domain" description="DUF1829" evidence="2">
    <location>
        <begin position="160"/>
        <end position="246"/>
    </location>
</feature>
<keyword evidence="4" id="KW-1185">Reference proteome</keyword>
<evidence type="ECO:0000313" key="3">
    <source>
        <dbReference type="EMBL" id="KPV43183.1"/>
    </source>
</evidence>
<dbReference type="Proteomes" id="UP000050482">
    <property type="component" value="Unassembled WGS sequence"/>
</dbReference>